<evidence type="ECO:0000313" key="1">
    <source>
        <dbReference type="EMBL" id="KAJ8646455.1"/>
    </source>
</evidence>
<keyword evidence="2" id="KW-1185">Reference proteome</keyword>
<dbReference type="EMBL" id="CM056810">
    <property type="protein sequence ID" value="KAJ8646455.1"/>
    <property type="molecule type" value="Genomic_DNA"/>
</dbReference>
<accession>A0ACC2MLG9</accession>
<comment type="caution">
    <text evidence="1">The sequence shown here is derived from an EMBL/GenBank/DDBJ whole genome shotgun (WGS) entry which is preliminary data.</text>
</comment>
<protein>
    <submittedName>
        <fullName evidence="1">Uncharacterized protein</fullName>
    </submittedName>
</protein>
<name>A0ACC2MLG9_PERAE</name>
<evidence type="ECO:0000313" key="2">
    <source>
        <dbReference type="Proteomes" id="UP001234297"/>
    </source>
</evidence>
<gene>
    <name evidence="1" type="ORF">MRB53_008203</name>
</gene>
<organism evidence="1 2">
    <name type="scientific">Persea americana</name>
    <name type="common">Avocado</name>
    <dbReference type="NCBI Taxonomy" id="3435"/>
    <lineage>
        <taxon>Eukaryota</taxon>
        <taxon>Viridiplantae</taxon>
        <taxon>Streptophyta</taxon>
        <taxon>Embryophyta</taxon>
        <taxon>Tracheophyta</taxon>
        <taxon>Spermatophyta</taxon>
        <taxon>Magnoliopsida</taxon>
        <taxon>Magnoliidae</taxon>
        <taxon>Laurales</taxon>
        <taxon>Lauraceae</taxon>
        <taxon>Persea</taxon>
    </lineage>
</organism>
<reference evidence="1 2" key="1">
    <citation type="journal article" date="2022" name="Hortic Res">
        <title>A haplotype resolved chromosomal level avocado genome allows analysis of novel avocado genes.</title>
        <authorList>
            <person name="Nath O."/>
            <person name="Fletcher S.J."/>
            <person name="Hayward A."/>
            <person name="Shaw L.M."/>
            <person name="Masouleh A.K."/>
            <person name="Furtado A."/>
            <person name="Henry R.J."/>
            <person name="Mitter N."/>
        </authorList>
    </citation>
    <scope>NUCLEOTIDE SEQUENCE [LARGE SCALE GENOMIC DNA]</scope>
    <source>
        <strain evidence="2">cv. Hass</strain>
    </source>
</reference>
<sequence length="773" mass="87072">MSETGQRVVVIQDASRDISSEVLRGALQGLQLKPGDELTLLGVLHQVNTPMGYKSRIDSSFGPNRKVINEAIANKIEEYRNSMELLQIRKMYEMHQVSFNVKVVATSSPKNTAVETAQKLRATWIILDRQMKKDKKYFLDKLSCGISRMKRDDSVEQLRGPKGTGTNAMPTVGSRNSPVTYHEMIPGTPETSENKIPETSDTNHQRIPATSDAFENKMPGSPEDDDCFSLELVRTHIRSPLRNRSVEEPRNDNEKAPPWSTTVRSFLSKTRSSEHLHSLTPYPWNADASTRSSFNEATSTSSFNEEKHTPLHKQEEESHTNTKRAVPDDGLLNTISAIQELGHAEDRETLFQDPGQRQSCVDDYDFFNELTEWQPEERFENSVCPAPDCLNERPKIGWKRDFTYEELEVATERFSDKNYISEGGFGSVYKGKLKNGLMIAVKQHKDASFQGEKEFKAEVHVLSKARHRNVVMLLGDSPVTLSWVDRMKIALGAARGLNYLHGKNIIHRDMRPNNILVTHNYEPMLGDFGLARTQHEGSDHSSDTRVVGTFGYLAPEYAESGKASTKTDVYSFGMVLLELITGRTPMDKTLNEESLVGWARPLLKEKKYPDLIDSRILDSHDVLQLFWMVRVAEKCLRQDPDKRLSMDKVVQALERIMDGETVTGFEDFSPAHSISSMPEYSDSKVDNEKLAKGRPSPEDSPTSGSRTEVSSTSSWSQLSEALSAASSIKTFSTRSSITLKSSEGSVPSDNKSYKKKRSKTRSQYQVLYGEMLN</sequence>
<dbReference type="Proteomes" id="UP001234297">
    <property type="component" value="Chromosome 2"/>
</dbReference>
<proteinExistence type="predicted"/>